<protein>
    <submittedName>
        <fullName evidence="1">Uncharacterized protein</fullName>
    </submittedName>
</protein>
<keyword evidence="2" id="KW-1185">Reference proteome</keyword>
<evidence type="ECO:0000313" key="1">
    <source>
        <dbReference type="EMBL" id="KAK6190997.1"/>
    </source>
</evidence>
<name>A0AAN8Q7T5_PATCE</name>
<sequence>MFFLACKTKIKLNFTNANQLQGDTGIGMVVNNVNVYFGAAQFTGDSYLRYNIMMNNSNIILSETKHILSISFRYRETLPVDRMRVVFSTGDCGKGGRMYITHDATAIYFKVESKYGAYTNITITTNEFPPYAWKEVMFVYDGKMMLSQVRAGNLLQVSKLPGT</sequence>
<dbReference type="Proteomes" id="UP001347796">
    <property type="component" value="Unassembled WGS sequence"/>
</dbReference>
<dbReference type="Gene3D" id="2.60.120.200">
    <property type="match status" value="1"/>
</dbReference>
<accession>A0AAN8Q7T5</accession>
<evidence type="ECO:0000313" key="2">
    <source>
        <dbReference type="Proteomes" id="UP001347796"/>
    </source>
</evidence>
<comment type="caution">
    <text evidence="1">The sequence shown here is derived from an EMBL/GenBank/DDBJ whole genome shotgun (WGS) entry which is preliminary data.</text>
</comment>
<dbReference type="EMBL" id="JAZGQO010000002">
    <property type="protein sequence ID" value="KAK6190997.1"/>
    <property type="molecule type" value="Genomic_DNA"/>
</dbReference>
<dbReference type="AlphaFoldDB" id="A0AAN8Q7T5"/>
<reference evidence="1 2" key="1">
    <citation type="submission" date="2024-01" db="EMBL/GenBank/DDBJ databases">
        <title>The genome of the rayed Mediterranean limpet Patella caerulea (Linnaeus, 1758).</title>
        <authorList>
            <person name="Anh-Thu Weber A."/>
            <person name="Halstead-Nussloch G."/>
        </authorList>
    </citation>
    <scope>NUCLEOTIDE SEQUENCE [LARGE SCALE GENOMIC DNA]</scope>
    <source>
        <strain evidence="1">AATW-2023a</strain>
        <tissue evidence="1">Whole specimen</tissue>
    </source>
</reference>
<gene>
    <name evidence="1" type="ORF">SNE40_002747</name>
</gene>
<organism evidence="1 2">
    <name type="scientific">Patella caerulea</name>
    <name type="common">Rayed Mediterranean limpet</name>
    <dbReference type="NCBI Taxonomy" id="87958"/>
    <lineage>
        <taxon>Eukaryota</taxon>
        <taxon>Metazoa</taxon>
        <taxon>Spiralia</taxon>
        <taxon>Lophotrochozoa</taxon>
        <taxon>Mollusca</taxon>
        <taxon>Gastropoda</taxon>
        <taxon>Patellogastropoda</taxon>
        <taxon>Patelloidea</taxon>
        <taxon>Patellidae</taxon>
        <taxon>Patella</taxon>
    </lineage>
</organism>
<proteinExistence type="predicted"/>